<keyword evidence="2" id="KW-1185">Reference proteome</keyword>
<comment type="caution">
    <text evidence="1">The sequence shown here is derived from an EMBL/GenBank/DDBJ whole genome shotgun (WGS) entry which is preliminary data.</text>
</comment>
<gene>
    <name evidence="1" type="ORF">EEDITHA_LOCUS18530</name>
</gene>
<reference evidence="1" key="1">
    <citation type="submission" date="2022-03" db="EMBL/GenBank/DDBJ databases">
        <authorList>
            <person name="Tunstrom K."/>
        </authorList>
    </citation>
    <scope>NUCLEOTIDE SEQUENCE</scope>
</reference>
<sequence length="156" mass="18161">MHWTGAARRSCPRRVAVGRARSLHAVRILNHNLSVTHLSLCGINIFTIESILIVRTIQDKPAETRLRWCGHIMRRPADYGPALAQIRGLFWSYVTRKVIELEPAPKKCGGPRLTWIKTVENDHKSHNYDPKMTQIHHLWKNLTRRADPNKKWEYGR</sequence>
<evidence type="ECO:0000313" key="2">
    <source>
        <dbReference type="Proteomes" id="UP001153954"/>
    </source>
</evidence>
<accession>A0AAU9V1P6</accession>
<dbReference type="Proteomes" id="UP001153954">
    <property type="component" value="Unassembled WGS sequence"/>
</dbReference>
<organism evidence="1 2">
    <name type="scientific">Euphydryas editha</name>
    <name type="common">Edith's checkerspot</name>
    <dbReference type="NCBI Taxonomy" id="104508"/>
    <lineage>
        <taxon>Eukaryota</taxon>
        <taxon>Metazoa</taxon>
        <taxon>Ecdysozoa</taxon>
        <taxon>Arthropoda</taxon>
        <taxon>Hexapoda</taxon>
        <taxon>Insecta</taxon>
        <taxon>Pterygota</taxon>
        <taxon>Neoptera</taxon>
        <taxon>Endopterygota</taxon>
        <taxon>Lepidoptera</taxon>
        <taxon>Glossata</taxon>
        <taxon>Ditrysia</taxon>
        <taxon>Papilionoidea</taxon>
        <taxon>Nymphalidae</taxon>
        <taxon>Nymphalinae</taxon>
        <taxon>Euphydryas</taxon>
    </lineage>
</organism>
<evidence type="ECO:0000313" key="1">
    <source>
        <dbReference type="EMBL" id="CAH2104103.1"/>
    </source>
</evidence>
<dbReference type="AlphaFoldDB" id="A0AAU9V1P6"/>
<name>A0AAU9V1P6_EUPED</name>
<proteinExistence type="predicted"/>
<dbReference type="EMBL" id="CAKOGL010000027">
    <property type="protein sequence ID" value="CAH2104103.1"/>
    <property type="molecule type" value="Genomic_DNA"/>
</dbReference>
<protein>
    <submittedName>
        <fullName evidence="1">Uncharacterized protein</fullName>
    </submittedName>
</protein>